<dbReference type="EMBL" id="CP000472">
    <property type="protein sequence ID" value="ACJ27685.1"/>
    <property type="molecule type" value="Genomic_DNA"/>
</dbReference>
<dbReference type="PANTHER" id="PTHR43811:SF19">
    <property type="entry name" value="39 KDA FK506-BINDING NUCLEAR PROTEIN"/>
    <property type="match status" value="1"/>
</dbReference>
<evidence type="ECO:0000313" key="10">
    <source>
        <dbReference type="Proteomes" id="UP000000753"/>
    </source>
</evidence>
<comment type="similarity">
    <text evidence="2 6">Belongs to the FKBP-type PPIase family.</text>
</comment>
<dbReference type="KEGG" id="swp:swp_0877"/>
<dbReference type="Gene3D" id="1.10.287.460">
    <property type="entry name" value="Peptidyl-prolyl cis-trans isomerase, FKBP-type, N-terminal domain"/>
    <property type="match status" value="1"/>
</dbReference>
<dbReference type="Pfam" id="PF00254">
    <property type="entry name" value="FKBP_C"/>
    <property type="match status" value="1"/>
</dbReference>
<dbReference type="InterPro" id="IPR036944">
    <property type="entry name" value="PPIase_FKBP_N_sf"/>
</dbReference>
<feature type="coiled-coil region" evidence="7">
    <location>
        <begin position="85"/>
        <end position="116"/>
    </location>
</feature>
<dbReference type="AlphaFoldDB" id="B8CJY2"/>
<sequence>MKSLYKYSLVALAVVGLTACNQEQEAVAAPAAVELKTEAQKEAYSVGASIGTYMAGHIKEQEELGLAVDRDLIVTGFSEGLNSELKLTQEEMQTVLQSLDEKLNEKRQAQAAILAEKSLAESTAYLETNKAKEGVTTTESGLQYEVLTEGTGEKPVAADTVKVHYVGTLTDGTEFDSSVARGEPATFPLNRVIPGWTEGVQLMSVGSKYKFVIPANLAYGDRDTATIPANSTLVFEVELLDIEKADSTAEASAAHAH</sequence>
<accession>B8CJY2</accession>
<evidence type="ECO:0000256" key="4">
    <source>
        <dbReference type="ARBA" id="ARBA00023235"/>
    </source>
</evidence>
<dbReference type="RefSeq" id="WP_020911064.1">
    <property type="nucleotide sequence ID" value="NC_011566.1"/>
</dbReference>
<evidence type="ECO:0000259" key="8">
    <source>
        <dbReference type="PROSITE" id="PS50059"/>
    </source>
</evidence>
<feature type="domain" description="PPIase FKBP-type" evidence="8">
    <location>
        <begin position="158"/>
        <end position="243"/>
    </location>
</feature>
<dbReference type="PANTHER" id="PTHR43811">
    <property type="entry name" value="FKBP-TYPE PEPTIDYL-PROLYL CIS-TRANS ISOMERASE FKPA"/>
    <property type="match status" value="1"/>
</dbReference>
<proteinExistence type="inferred from homology"/>
<keyword evidence="4 5" id="KW-0413">Isomerase</keyword>
<dbReference type="HOGENOM" id="CLU_013615_0_1_6"/>
<dbReference type="PROSITE" id="PS50059">
    <property type="entry name" value="FKBP_PPIASE"/>
    <property type="match status" value="1"/>
</dbReference>
<comment type="catalytic activity">
    <reaction evidence="1 5 6">
        <text>[protein]-peptidylproline (omega=180) = [protein]-peptidylproline (omega=0)</text>
        <dbReference type="Rhea" id="RHEA:16237"/>
        <dbReference type="Rhea" id="RHEA-COMP:10747"/>
        <dbReference type="Rhea" id="RHEA-COMP:10748"/>
        <dbReference type="ChEBI" id="CHEBI:83833"/>
        <dbReference type="ChEBI" id="CHEBI:83834"/>
        <dbReference type="EC" id="5.2.1.8"/>
    </reaction>
</comment>
<evidence type="ECO:0000256" key="3">
    <source>
        <dbReference type="ARBA" id="ARBA00023110"/>
    </source>
</evidence>
<evidence type="ECO:0000256" key="6">
    <source>
        <dbReference type="RuleBase" id="RU003915"/>
    </source>
</evidence>
<dbReference type="OrthoDB" id="9814548at2"/>
<evidence type="ECO:0000256" key="1">
    <source>
        <dbReference type="ARBA" id="ARBA00000971"/>
    </source>
</evidence>
<gene>
    <name evidence="9" type="ordered locus">swp_0877</name>
</gene>
<dbReference type="GO" id="GO:0006457">
    <property type="term" value="P:protein folding"/>
    <property type="evidence" value="ECO:0007669"/>
    <property type="project" value="InterPro"/>
</dbReference>
<dbReference type="eggNOG" id="COG0545">
    <property type="taxonomic scope" value="Bacteria"/>
</dbReference>
<reference evidence="9 10" key="1">
    <citation type="journal article" date="2008" name="PLoS ONE">
        <title>Environmental adaptation: genomic analysis of the piezotolerant and psychrotolerant deep-sea iron reducing bacterium Shewanella piezotolerans WP3.</title>
        <authorList>
            <person name="Wang F."/>
            <person name="Wang J."/>
            <person name="Jian H."/>
            <person name="Zhang B."/>
            <person name="Li S."/>
            <person name="Wang F."/>
            <person name="Zeng X."/>
            <person name="Gao L."/>
            <person name="Bartlett D.H."/>
            <person name="Yu J."/>
            <person name="Hu S."/>
            <person name="Xiao X."/>
        </authorList>
    </citation>
    <scope>NUCLEOTIDE SEQUENCE [LARGE SCALE GENOMIC DNA]</scope>
    <source>
        <strain evidence="10">WP3 / JCM 13877</strain>
    </source>
</reference>
<dbReference type="FunFam" id="3.10.50.40:FF:000004">
    <property type="entry name" value="Peptidyl-prolyl cis-trans isomerase"/>
    <property type="match status" value="1"/>
</dbReference>
<dbReference type="InterPro" id="IPR046357">
    <property type="entry name" value="PPIase_dom_sf"/>
</dbReference>
<dbReference type="SUPFAM" id="SSF54534">
    <property type="entry name" value="FKBP-like"/>
    <property type="match status" value="1"/>
</dbReference>
<dbReference type="Gene3D" id="3.10.50.40">
    <property type="match status" value="1"/>
</dbReference>
<keyword evidence="10" id="KW-1185">Reference proteome</keyword>
<dbReference type="EC" id="5.2.1.8" evidence="6"/>
<dbReference type="Proteomes" id="UP000000753">
    <property type="component" value="Chromosome"/>
</dbReference>
<dbReference type="STRING" id="225849.swp_0877"/>
<dbReference type="NCBIfam" id="NF008150">
    <property type="entry name" value="PRK10902.1"/>
    <property type="match status" value="1"/>
</dbReference>
<evidence type="ECO:0000256" key="5">
    <source>
        <dbReference type="PROSITE-ProRule" id="PRU00277"/>
    </source>
</evidence>
<evidence type="ECO:0000313" key="9">
    <source>
        <dbReference type="EMBL" id="ACJ27685.1"/>
    </source>
</evidence>
<evidence type="ECO:0000256" key="7">
    <source>
        <dbReference type="SAM" id="Coils"/>
    </source>
</evidence>
<keyword evidence="3 5" id="KW-0697">Rotamase</keyword>
<protein>
    <recommendedName>
        <fullName evidence="6">Peptidyl-prolyl cis-trans isomerase</fullName>
        <ecNumber evidence="6">5.2.1.8</ecNumber>
    </recommendedName>
</protein>
<dbReference type="GO" id="GO:0003755">
    <property type="term" value="F:peptidyl-prolyl cis-trans isomerase activity"/>
    <property type="evidence" value="ECO:0007669"/>
    <property type="project" value="UniProtKB-UniRule"/>
</dbReference>
<organism evidence="9 10">
    <name type="scientific">Shewanella piezotolerans (strain WP3 / JCM 13877)</name>
    <dbReference type="NCBI Taxonomy" id="225849"/>
    <lineage>
        <taxon>Bacteria</taxon>
        <taxon>Pseudomonadati</taxon>
        <taxon>Pseudomonadota</taxon>
        <taxon>Gammaproteobacteria</taxon>
        <taxon>Alteromonadales</taxon>
        <taxon>Shewanellaceae</taxon>
        <taxon>Shewanella</taxon>
    </lineage>
</organism>
<name>B8CJY2_SHEPW</name>
<keyword evidence="7" id="KW-0175">Coiled coil</keyword>
<dbReference type="Pfam" id="PF01346">
    <property type="entry name" value="FKBP_N"/>
    <property type="match status" value="1"/>
</dbReference>
<dbReference type="InterPro" id="IPR000774">
    <property type="entry name" value="PPIase_FKBP_N"/>
</dbReference>
<evidence type="ECO:0000256" key="2">
    <source>
        <dbReference type="ARBA" id="ARBA00006577"/>
    </source>
</evidence>
<dbReference type="InterPro" id="IPR001179">
    <property type="entry name" value="PPIase_FKBP_dom"/>
</dbReference>
<dbReference type="PROSITE" id="PS51257">
    <property type="entry name" value="PROKAR_LIPOPROTEIN"/>
    <property type="match status" value="1"/>
</dbReference>